<dbReference type="PANTHER" id="PTHR13068">
    <property type="entry name" value="CGI-12 PROTEIN-RELATED"/>
    <property type="match status" value="1"/>
</dbReference>
<dbReference type="InterPro" id="IPR038538">
    <property type="entry name" value="MTERF_sf"/>
</dbReference>
<evidence type="ECO:0000256" key="3">
    <source>
        <dbReference type="ARBA" id="ARBA00022946"/>
    </source>
</evidence>
<dbReference type="AlphaFoldDB" id="A0A7J6X6U2"/>
<gene>
    <name evidence="4" type="ORF">FRX31_004929</name>
</gene>
<dbReference type="GO" id="GO:0003676">
    <property type="term" value="F:nucleic acid binding"/>
    <property type="evidence" value="ECO:0007669"/>
    <property type="project" value="InterPro"/>
</dbReference>
<organism evidence="4 5">
    <name type="scientific">Thalictrum thalictroides</name>
    <name type="common">Rue-anemone</name>
    <name type="synonym">Anemone thalictroides</name>
    <dbReference type="NCBI Taxonomy" id="46969"/>
    <lineage>
        <taxon>Eukaryota</taxon>
        <taxon>Viridiplantae</taxon>
        <taxon>Streptophyta</taxon>
        <taxon>Embryophyta</taxon>
        <taxon>Tracheophyta</taxon>
        <taxon>Spermatophyta</taxon>
        <taxon>Magnoliopsida</taxon>
        <taxon>Ranunculales</taxon>
        <taxon>Ranunculaceae</taxon>
        <taxon>Thalictroideae</taxon>
        <taxon>Thalictrum</taxon>
    </lineage>
</organism>
<evidence type="ECO:0000256" key="1">
    <source>
        <dbReference type="ARBA" id="ARBA00007692"/>
    </source>
</evidence>
<dbReference type="OrthoDB" id="637682at2759"/>
<dbReference type="Proteomes" id="UP000554482">
    <property type="component" value="Unassembled WGS sequence"/>
</dbReference>
<dbReference type="PANTHER" id="PTHR13068:SF23">
    <property type="entry name" value="TRANSCRIPTION TERMINATION FACTOR MTERF15, MITOCHONDRIAL"/>
    <property type="match status" value="1"/>
</dbReference>
<keyword evidence="5" id="KW-1185">Reference proteome</keyword>
<protein>
    <submittedName>
        <fullName evidence="4">Transcription termination factor mterf15 protein</fullName>
    </submittedName>
</protein>
<dbReference type="Gene3D" id="1.25.70.10">
    <property type="entry name" value="Transcription termination factor 3, mitochondrial"/>
    <property type="match status" value="1"/>
</dbReference>
<dbReference type="InterPro" id="IPR003690">
    <property type="entry name" value="MTERF"/>
</dbReference>
<accession>A0A7J6X6U2</accession>
<evidence type="ECO:0000313" key="4">
    <source>
        <dbReference type="EMBL" id="KAF5205486.1"/>
    </source>
</evidence>
<keyword evidence="3" id="KW-0809">Transit peptide</keyword>
<sequence>MILREAFKVVYKKPRVILYDLEDIEKKIEFLKLKMGFSIDCLVEVPEYLGVNFDKQIVLRYNVLEYLRSKGGLGCEVGLKGMIKPREGEREDDGMIKVWKLCQGKSDRIGAGKRDRENWRSPDPRWRDEQILALRSKKFQNSLQTGWWRLRLRSQFGLTSCYLLLP</sequence>
<comment type="caution">
    <text evidence="4">The sequence shown here is derived from an EMBL/GenBank/DDBJ whole genome shotgun (WGS) entry which is preliminary data.</text>
</comment>
<keyword evidence="2" id="KW-0805">Transcription regulation</keyword>
<dbReference type="GO" id="GO:0006353">
    <property type="term" value="P:DNA-templated transcription termination"/>
    <property type="evidence" value="ECO:0007669"/>
    <property type="project" value="UniProtKB-KW"/>
</dbReference>
<dbReference type="SMART" id="SM00733">
    <property type="entry name" value="Mterf"/>
    <property type="match status" value="2"/>
</dbReference>
<keyword evidence="2" id="KW-0804">Transcription</keyword>
<name>A0A7J6X6U2_THATH</name>
<evidence type="ECO:0000256" key="2">
    <source>
        <dbReference type="ARBA" id="ARBA00022472"/>
    </source>
</evidence>
<dbReference type="EMBL" id="JABWDY010003994">
    <property type="protein sequence ID" value="KAF5205486.1"/>
    <property type="molecule type" value="Genomic_DNA"/>
</dbReference>
<proteinExistence type="inferred from homology"/>
<comment type="similarity">
    <text evidence="1">Belongs to the mTERF family.</text>
</comment>
<reference evidence="4 5" key="1">
    <citation type="submission" date="2020-06" db="EMBL/GenBank/DDBJ databases">
        <title>Transcriptomic and genomic resources for Thalictrum thalictroides and T. hernandezii: Facilitating candidate gene discovery in an emerging model plant lineage.</title>
        <authorList>
            <person name="Arias T."/>
            <person name="Riano-Pachon D.M."/>
            <person name="Di Stilio V.S."/>
        </authorList>
    </citation>
    <scope>NUCLEOTIDE SEQUENCE [LARGE SCALE GENOMIC DNA]</scope>
    <source>
        <strain evidence="5">cv. WT478/WT964</strain>
        <tissue evidence="4">Leaves</tissue>
    </source>
</reference>
<dbReference type="Pfam" id="PF02536">
    <property type="entry name" value="mTERF"/>
    <property type="match status" value="1"/>
</dbReference>
<evidence type="ECO:0000313" key="5">
    <source>
        <dbReference type="Proteomes" id="UP000554482"/>
    </source>
</evidence>
<keyword evidence="2" id="KW-0806">Transcription termination</keyword>